<reference evidence="3 4" key="1">
    <citation type="submission" date="2016-07" db="EMBL/GenBank/DDBJ databases">
        <title>Pervasive Adenine N6-methylation of Active Genes in Fungi.</title>
        <authorList>
            <consortium name="DOE Joint Genome Institute"/>
            <person name="Mondo S.J."/>
            <person name="Dannebaum R.O."/>
            <person name="Kuo R.C."/>
            <person name="Labutti K."/>
            <person name="Haridas S."/>
            <person name="Kuo A."/>
            <person name="Salamov A."/>
            <person name="Ahrendt S.R."/>
            <person name="Lipzen A."/>
            <person name="Sullivan W."/>
            <person name="Andreopoulos W.B."/>
            <person name="Clum A."/>
            <person name="Lindquist E."/>
            <person name="Daum C."/>
            <person name="Ramamoorthy G.K."/>
            <person name="Gryganskyi A."/>
            <person name="Culley D."/>
            <person name="Magnuson J.K."/>
            <person name="James T.Y."/>
            <person name="O'Malley M.A."/>
            <person name="Stajich J.E."/>
            <person name="Spatafora J.W."/>
            <person name="Visel A."/>
            <person name="Grigoriev I.V."/>
        </authorList>
    </citation>
    <scope>NUCLEOTIDE SEQUENCE [LARGE SCALE GENOMIC DNA]</scope>
    <source>
        <strain evidence="3 4">NRRL 2496</strain>
    </source>
</reference>
<dbReference type="Pfam" id="PF12937">
    <property type="entry name" value="F-box-like"/>
    <property type="match status" value="1"/>
</dbReference>
<sequence>MSLLDEPLAASSTPGSPAPPPLEPTKIKRSKQLPPNVLITIFQHLPVPSLVNVALASRRFKVLVYDDEVWDAKLKTIQKHDTLAIDPSPEGKQALMDKDESIFINNKPLNALIPGLSTDPYNARARARSTGEAREKFKQLFTYLLPYYVDLRTKHRESLVLQDFGTKPEDCGRMLNMLVGFGACHVLDDSTQINEAVDTLCQYFESASLHEFEVAYDVHNTVDMKTYAHALIALNGGSICIQTFIQKHPIFFDNPFKPEDNFTESPSDLAPFKKFIQVVTDELKQQSHVVDATFPANTDVYYMFVDRVLEDVIADYVNQLLGIAQSHETKLYLHTIANVLDCMRELVDALTEEELPRKIDKERGVNLLFKLFLPFLDDYLYEELAYVKNTCDEHIEEWKSSSANRREDSNGRLTNQSRETFKRNYLSAFKKVIALPVDLVSSAATTIASPFQKGGPKNSDEPRKSLDTPSPASPQSATPPATPKVVTAVPNGINEPHSPNSPSSIHSRQSLKSPDGRGIDLSSALRELDMLQDLLSLEMVLQLIHVNKDSERRVERFIQIGFPGRMRKDIQTTYEQIFMTLLKALGPQHIQPAFEEASKHLQKYTPDPESLERNAGDVPPLTEFFEMVHVGDVIQQMVQLYYDEEISKYIDKLDFLNEVNKEKKVFERILDDSVADGMDRGIQVLLAQVEYILTNEQKPEDYNPSGDMITDLKPTKACQDTIECLKRNTAMLNGAAEKSTMDLFFSEIGRRFSEVLCKHLKKQTVNEQGGFRYISDMNAYYDFVASLRQKTVTPYFSALKSLANIYIISSAPDIKNVIHDMERYHGLMHLEDLLEFAACRSDWPSIKKVVLKDMTDCCLM</sequence>
<dbReference type="GO" id="GO:0006887">
    <property type="term" value="P:exocytosis"/>
    <property type="evidence" value="ECO:0007669"/>
    <property type="project" value="TreeGrafter"/>
</dbReference>
<proteinExistence type="predicted"/>
<dbReference type="Pfam" id="PF07393">
    <property type="entry name" value="Sec10_HB"/>
    <property type="match status" value="1"/>
</dbReference>
<dbReference type="SMART" id="SM00256">
    <property type="entry name" value="FBOX"/>
    <property type="match status" value="1"/>
</dbReference>
<name>A0A1X2HWK6_SYNRA</name>
<dbReference type="AlphaFoldDB" id="A0A1X2HWK6"/>
<evidence type="ECO:0000313" key="4">
    <source>
        <dbReference type="Proteomes" id="UP000242180"/>
    </source>
</evidence>
<dbReference type="SUPFAM" id="SSF81383">
    <property type="entry name" value="F-box domain"/>
    <property type="match status" value="1"/>
</dbReference>
<dbReference type="OMA" id="WYQVKRD"/>
<dbReference type="InterPro" id="IPR001810">
    <property type="entry name" value="F-box_dom"/>
</dbReference>
<feature type="compositionally biased region" description="Low complexity" evidence="1">
    <location>
        <begin position="468"/>
        <end position="507"/>
    </location>
</feature>
<evidence type="ECO:0000259" key="2">
    <source>
        <dbReference type="PROSITE" id="PS50181"/>
    </source>
</evidence>
<comment type="caution">
    <text evidence="3">The sequence shown here is derived from an EMBL/GenBank/DDBJ whole genome shotgun (WGS) entry which is preliminary data.</text>
</comment>
<dbReference type="InParanoid" id="A0A1X2HWK6"/>
<dbReference type="EMBL" id="MCGN01000001">
    <property type="protein sequence ID" value="ORZ03966.1"/>
    <property type="molecule type" value="Genomic_DNA"/>
</dbReference>
<evidence type="ECO:0000256" key="1">
    <source>
        <dbReference type="SAM" id="MobiDB-lite"/>
    </source>
</evidence>
<protein>
    <submittedName>
        <fullName evidence="3">Exocyst complex component Sec10-like protein</fullName>
    </submittedName>
</protein>
<dbReference type="GO" id="GO:0000145">
    <property type="term" value="C:exocyst"/>
    <property type="evidence" value="ECO:0007669"/>
    <property type="project" value="TreeGrafter"/>
</dbReference>
<accession>A0A1X2HWK6</accession>
<feature type="domain" description="F-box" evidence="2">
    <location>
        <begin position="27"/>
        <end position="73"/>
    </location>
</feature>
<dbReference type="FunCoup" id="A0A1X2HWK6">
    <property type="interactions" value="55"/>
</dbReference>
<gene>
    <name evidence="3" type="ORF">BCR43DRAFT_484254</name>
</gene>
<dbReference type="InterPro" id="IPR009976">
    <property type="entry name" value="Sec10-like"/>
</dbReference>
<dbReference type="Gene3D" id="1.20.1280.50">
    <property type="match status" value="1"/>
</dbReference>
<dbReference type="Proteomes" id="UP000242180">
    <property type="component" value="Unassembled WGS sequence"/>
</dbReference>
<feature type="region of interest" description="Disordered" evidence="1">
    <location>
        <begin position="449"/>
        <end position="518"/>
    </location>
</feature>
<dbReference type="PROSITE" id="PS50181">
    <property type="entry name" value="FBOX"/>
    <property type="match status" value="1"/>
</dbReference>
<dbReference type="InterPro" id="IPR048627">
    <property type="entry name" value="Sec10_HB"/>
</dbReference>
<dbReference type="STRING" id="13706.A0A1X2HWK6"/>
<evidence type="ECO:0000313" key="3">
    <source>
        <dbReference type="EMBL" id="ORZ03966.1"/>
    </source>
</evidence>
<dbReference type="InterPro" id="IPR036047">
    <property type="entry name" value="F-box-like_dom_sf"/>
</dbReference>
<dbReference type="GO" id="GO:0006893">
    <property type="term" value="P:Golgi to plasma membrane transport"/>
    <property type="evidence" value="ECO:0007669"/>
    <property type="project" value="TreeGrafter"/>
</dbReference>
<dbReference type="PANTHER" id="PTHR12100:SF1">
    <property type="entry name" value="RECYCLIN-1"/>
    <property type="match status" value="1"/>
</dbReference>
<dbReference type="PANTHER" id="PTHR12100">
    <property type="entry name" value="SEC10"/>
    <property type="match status" value="1"/>
</dbReference>
<organism evidence="3 4">
    <name type="scientific">Syncephalastrum racemosum</name>
    <name type="common">Filamentous fungus</name>
    <dbReference type="NCBI Taxonomy" id="13706"/>
    <lineage>
        <taxon>Eukaryota</taxon>
        <taxon>Fungi</taxon>
        <taxon>Fungi incertae sedis</taxon>
        <taxon>Mucoromycota</taxon>
        <taxon>Mucoromycotina</taxon>
        <taxon>Mucoromycetes</taxon>
        <taxon>Mucorales</taxon>
        <taxon>Syncephalastraceae</taxon>
        <taxon>Syncephalastrum</taxon>
    </lineage>
</organism>
<feature type="region of interest" description="Disordered" evidence="1">
    <location>
        <begin position="1"/>
        <end position="28"/>
    </location>
</feature>
<dbReference type="CDD" id="cd09917">
    <property type="entry name" value="F-box_SF"/>
    <property type="match status" value="1"/>
</dbReference>
<keyword evidence="4" id="KW-1185">Reference proteome</keyword>
<dbReference type="OrthoDB" id="5554140at2759"/>